<keyword evidence="11" id="KW-1185">Reference proteome</keyword>
<keyword evidence="5" id="KW-0256">Endoplasmic reticulum</keyword>
<feature type="transmembrane region" description="Helical" evidence="9">
    <location>
        <begin position="319"/>
        <end position="338"/>
    </location>
</feature>
<comment type="subcellular location">
    <subcellularLocation>
        <location evidence="1 9">Endoplasmic reticulum membrane</location>
        <topology evidence="1 9">Multi-pass membrane protein</topology>
    </subcellularLocation>
</comment>
<dbReference type="CDD" id="cd13130">
    <property type="entry name" value="MATE_rft1"/>
    <property type="match status" value="1"/>
</dbReference>
<feature type="transmembrane region" description="Helical" evidence="9">
    <location>
        <begin position="98"/>
        <end position="118"/>
    </location>
</feature>
<feature type="transmembrane region" description="Helical" evidence="9">
    <location>
        <begin position="445"/>
        <end position="468"/>
    </location>
</feature>
<proteinExistence type="inferred from homology"/>
<feature type="transmembrane region" description="Helical" evidence="9">
    <location>
        <begin position="191"/>
        <end position="213"/>
    </location>
</feature>
<feature type="transmembrane region" description="Helical" evidence="9">
    <location>
        <begin position="483"/>
        <end position="502"/>
    </location>
</feature>
<evidence type="ECO:0000256" key="3">
    <source>
        <dbReference type="ARBA" id="ARBA00010288"/>
    </source>
</evidence>
<evidence type="ECO:0000313" key="10">
    <source>
        <dbReference type="EMBL" id="WKA11832.1"/>
    </source>
</evidence>
<keyword evidence="6 9" id="KW-1133">Transmembrane helix</keyword>
<evidence type="ECO:0000256" key="2">
    <source>
        <dbReference type="ARBA" id="ARBA00004922"/>
    </source>
</evidence>
<dbReference type="Pfam" id="PF04506">
    <property type="entry name" value="Rft-1"/>
    <property type="match status" value="1"/>
</dbReference>
<dbReference type="EMBL" id="CP126665">
    <property type="protein sequence ID" value="WKA11832.1"/>
    <property type="molecule type" value="Genomic_DNA"/>
</dbReference>
<evidence type="ECO:0000256" key="5">
    <source>
        <dbReference type="ARBA" id="ARBA00022824"/>
    </source>
</evidence>
<dbReference type="Proteomes" id="UP001227230">
    <property type="component" value="Chromosome 18"/>
</dbReference>
<protein>
    <recommendedName>
        <fullName evidence="9">Protein RFT1 homolog</fullName>
    </recommendedName>
</protein>
<name>A0ABY9DWW2_VITVI</name>
<evidence type="ECO:0000256" key="7">
    <source>
        <dbReference type="ARBA" id="ARBA00023136"/>
    </source>
</evidence>
<sequence length="520" mass="59029">MSEASVGSQLDGDRSNFSRTFKYLMAAQLFSRIITYAFNTWVLRQLTKEEFANVMDFDLITIFALVIIREGFQRACIRDNISCSCLSEGERAAKLLKITWVIFPFGVVATIAACLVIFCSQALSYSDPCAKAILIYGCACLLELLAEPLHIFFKNLHFLKLRLIVETAATFFRCLTTYILIVKQTGMEKGIVLAISQVAYGACLFFGYLGYFFYCQFKNSGLFPLRVGSMMDYDGKLLVMCMWFSFLKCIFQRGEKMVLLWFLTPHSKAAYGFVDRLGNLVVRLVFSPFEEISYATFARGASGKDPQKGIWLGSSLTEALKLVLLVGFVVMTFGPSYSYSLIRMYDRRWIDGEAPKALQYYCLYVFLLAVNGTVEAFMYSVATEEQLQRANVLSFIFSMIYLGQNTLLRQSAGAVGLVVANSLTITLRIAYSINFINRYFQGSPLFSFLSCLPSGWTYLLLSGVITRISERKFLDPENFRQTFFIHFSIGLTCFCMSSVVIYRRERPLINKIIGFHDHSD</sequence>
<evidence type="ECO:0000256" key="8">
    <source>
        <dbReference type="ARBA" id="ARBA00045912"/>
    </source>
</evidence>
<comment type="function">
    <text evidence="8 9">Intramembrane glycolipid transporter that operates in the biosynthetic pathway of dolichol-linked oligosaccharides, the glycan precursors employed in protein asparagine (N)-glycosylation. The sequential addition of sugars to dolichol pyrophosphate produces dolichol-linked oligosaccharides containing fourteen sugars, including two GlcNAcs, nine mannoses and three glucoses. Once assembled, the oligosaccharide is transferred from the lipid to nascent proteins by oligosaccharyltransferases. The assembly of dolichol-linked oligosaccharides begins on the cytosolic side of the endoplasmic reticulum membrane and finishes in its lumen. RFT1 could mediate the translocation of the cytosolically oriented intermediate DolPP-GlcNAc2Man5, produced by ALG11, into the ER lumen where dolichol-linked oligosaccharides assembly continues. However, the intramembrane lipid transporter activity could not be confirmed in vitro.</text>
</comment>
<reference evidence="10 11" key="1">
    <citation type="journal article" date="2023" name="Hortic Res">
        <title>The complete reference genome for grapevine (Vitis vinifera L.) genetics and breeding.</title>
        <authorList>
            <person name="Shi X."/>
            <person name="Cao S."/>
            <person name="Wang X."/>
            <person name="Huang S."/>
            <person name="Wang Y."/>
            <person name="Liu Z."/>
            <person name="Liu W."/>
            <person name="Leng X."/>
            <person name="Peng Y."/>
            <person name="Wang N."/>
            <person name="Wang Y."/>
            <person name="Ma Z."/>
            <person name="Xu X."/>
            <person name="Zhang F."/>
            <person name="Xue H."/>
            <person name="Zhong H."/>
            <person name="Wang Y."/>
            <person name="Zhang K."/>
            <person name="Velt A."/>
            <person name="Avia K."/>
            <person name="Holtgrawe D."/>
            <person name="Grimplet J."/>
            <person name="Matus J.T."/>
            <person name="Ware D."/>
            <person name="Wu X."/>
            <person name="Wang H."/>
            <person name="Liu C."/>
            <person name="Fang Y."/>
            <person name="Rustenholz C."/>
            <person name="Cheng Z."/>
            <person name="Xiao H."/>
            <person name="Zhou Y."/>
        </authorList>
    </citation>
    <scope>NUCLEOTIDE SEQUENCE [LARGE SCALE GENOMIC DNA]</scope>
    <source>
        <strain evidence="11">cv. Pinot noir / PN40024</strain>
        <tissue evidence="10">Leaf</tissue>
    </source>
</reference>
<evidence type="ECO:0000256" key="6">
    <source>
        <dbReference type="ARBA" id="ARBA00022989"/>
    </source>
</evidence>
<dbReference type="PANTHER" id="PTHR13117:SF5">
    <property type="entry name" value="PROTEIN RFT1 HOMOLOG"/>
    <property type="match status" value="1"/>
</dbReference>
<evidence type="ECO:0000256" key="4">
    <source>
        <dbReference type="ARBA" id="ARBA00022692"/>
    </source>
</evidence>
<dbReference type="PANTHER" id="PTHR13117">
    <property type="entry name" value="ENDOPLASMIC RETICULUM MULTISPAN TRANSMEMBRANE PROTEIN-RELATED"/>
    <property type="match status" value="1"/>
</dbReference>
<evidence type="ECO:0000313" key="11">
    <source>
        <dbReference type="Proteomes" id="UP001227230"/>
    </source>
</evidence>
<feature type="transmembrane region" description="Helical" evidence="9">
    <location>
        <begin position="233"/>
        <end position="251"/>
    </location>
</feature>
<evidence type="ECO:0000256" key="9">
    <source>
        <dbReference type="RuleBase" id="RU365067"/>
    </source>
</evidence>
<comment type="similarity">
    <text evidence="3 9">Belongs to the RFT1 family.</text>
</comment>
<gene>
    <name evidence="10" type="ORF">VitviT2T_029290</name>
</gene>
<accession>A0ABY9DWW2</accession>
<feature type="transmembrane region" description="Helical" evidence="9">
    <location>
        <begin position="133"/>
        <end position="153"/>
    </location>
</feature>
<comment type="pathway">
    <text evidence="2">Protein modification; protein glycosylation.</text>
</comment>
<keyword evidence="7 9" id="KW-0472">Membrane</keyword>
<evidence type="ECO:0000256" key="1">
    <source>
        <dbReference type="ARBA" id="ARBA00004477"/>
    </source>
</evidence>
<organism evidence="10 11">
    <name type="scientific">Vitis vinifera</name>
    <name type="common">Grape</name>
    <dbReference type="NCBI Taxonomy" id="29760"/>
    <lineage>
        <taxon>Eukaryota</taxon>
        <taxon>Viridiplantae</taxon>
        <taxon>Streptophyta</taxon>
        <taxon>Embryophyta</taxon>
        <taxon>Tracheophyta</taxon>
        <taxon>Spermatophyta</taxon>
        <taxon>Magnoliopsida</taxon>
        <taxon>eudicotyledons</taxon>
        <taxon>Gunneridae</taxon>
        <taxon>Pentapetalae</taxon>
        <taxon>rosids</taxon>
        <taxon>Vitales</taxon>
        <taxon>Vitaceae</taxon>
        <taxon>Viteae</taxon>
        <taxon>Vitis</taxon>
    </lineage>
</organism>
<dbReference type="InterPro" id="IPR007594">
    <property type="entry name" value="RFT1"/>
</dbReference>
<keyword evidence="4 9" id="KW-0812">Transmembrane</keyword>
<feature type="transmembrane region" description="Helical" evidence="9">
    <location>
        <begin position="414"/>
        <end position="433"/>
    </location>
</feature>
<feature type="transmembrane region" description="Helical" evidence="9">
    <location>
        <begin position="358"/>
        <end position="378"/>
    </location>
</feature>
<feature type="transmembrane region" description="Helical" evidence="9">
    <location>
        <begin position="390"/>
        <end position="408"/>
    </location>
</feature>